<feature type="compositionally biased region" description="Polar residues" evidence="16">
    <location>
        <begin position="266"/>
        <end position="281"/>
    </location>
</feature>
<sequence length="624" mass="67175">MSNSRKHIAPNPPRWKPNTDPASINVPGLDTSAPVHDQIEQIEQLITIKLQNIDENFSKIHNALANKLLPAVKRYAVGTEPVREAAKFWTSFYEQAAQIRIPTSDDHSTVNDFPSEHEVSSTTSDHTTQDDSILDSDSETTQEAIARQPEESTDSTTESSFHPNQDALSSTPATARIASSHENTAKSVEMPSWSASLESPFVRLSNEVKNFSLADDTPSFAPSTGSDTSILSDEPTTAPKSTSAQPSSRKRKSTPLRENLLRHQLYSASDMSSIAATSKNISPLKPRSKPKTPIPNKMNPYIPPGTDSRKWDGVVDLRDPSTATPHRSRRPHASSSRKGATTPKHNSDDDDDFDSLPPGMSPPVMMSPVRRQKATDLSLLAPTPLKNASARIKQDILRSVQKGQQHSGIHSIIESSLSTMPSPPSFSQYQDRGPPDITDSLTDPSFDSMMRRVGLSVPPSSAPGPSNIGGIVDDSATPVYDDLDSDDSLDDFNPGAHPSAAFLMASQGMRASDDDSFGSNQSSDSLNDEEAHLDGAAPVHPFAGGIEDTGDDDSDSFEDYGPGDGAQTETLFGVAPGQRRATGQPRGQQLRMMGQEMLDDITVTGAYVGGVEESPTPAAWGGNR</sequence>
<dbReference type="GO" id="GO:0042729">
    <property type="term" value="C:DASH complex"/>
    <property type="evidence" value="ECO:0007669"/>
    <property type="project" value="InterPro"/>
</dbReference>
<name>A0AAD5VZK8_9AGAR</name>
<dbReference type="GO" id="GO:0008608">
    <property type="term" value="P:attachment of spindle microtubules to kinetochore"/>
    <property type="evidence" value="ECO:0007669"/>
    <property type="project" value="InterPro"/>
</dbReference>
<dbReference type="GO" id="GO:0005874">
    <property type="term" value="C:microtubule"/>
    <property type="evidence" value="ECO:0007669"/>
    <property type="project" value="UniProtKB-KW"/>
</dbReference>
<protein>
    <recommendedName>
        <fullName evidence="5">DASH complex subunit ASK1</fullName>
    </recommendedName>
</protein>
<feature type="region of interest" description="Disordered" evidence="16">
    <location>
        <begin position="213"/>
        <end position="371"/>
    </location>
</feature>
<dbReference type="GO" id="GO:0051301">
    <property type="term" value="P:cell division"/>
    <property type="evidence" value="ECO:0007669"/>
    <property type="project" value="UniProtKB-KW"/>
</dbReference>
<dbReference type="InterPro" id="IPR013964">
    <property type="entry name" value="DASH_Ask1"/>
</dbReference>
<reference evidence="17" key="1">
    <citation type="submission" date="2022-07" db="EMBL/GenBank/DDBJ databases">
        <title>Genome Sequence of Leucocoprinus birnbaumii.</title>
        <authorList>
            <person name="Buettner E."/>
        </authorList>
    </citation>
    <scope>NUCLEOTIDE SEQUENCE</scope>
    <source>
        <strain evidence="17">VT141</strain>
    </source>
</reference>
<evidence type="ECO:0000256" key="11">
    <source>
        <dbReference type="ARBA" id="ARBA00022838"/>
    </source>
</evidence>
<evidence type="ECO:0000256" key="15">
    <source>
        <dbReference type="ARBA" id="ARBA00023328"/>
    </source>
</evidence>
<dbReference type="EMBL" id="JANIEX010000062">
    <property type="protein sequence ID" value="KAJ3574611.1"/>
    <property type="molecule type" value="Genomic_DNA"/>
</dbReference>
<keyword evidence="14" id="KW-0131">Cell cycle</keyword>
<dbReference type="Pfam" id="PF08655">
    <property type="entry name" value="DASH_Ask1"/>
    <property type="match status" value="1"/>
</dbReference>
<evidence type="ECO:0000256" key="7">
    <source>
        <dbReference type="ARBA" id="ARBA00022490"/>
    </source>
</evidence>
<keyword evidence="10" id="KW-0498">Mitosis</keyword>
<dbReference type="PANTHER" id="PTHR28200">
    <property type="entry name" value="DASH COMPLEX SUBUNIT ASK1"/>
    <property type="match status" value="1"/>
</dbReference>
<evidence type="ECO:0000313" key="18">
    <source>
        <dbReference type="Proteomes" id="UP001213000"/>
    </source>
</evidence>
<evidence type="ECO:0000256" key="13">
    <source>
        <dbReference type="ARBA" id="ARBA00023242"/>
    </source>
</evidence>
<comment type="caution">
    <text evidence="17">The sequence shown here is derived from an EMBL/GenBank/DDBJ whole genome shotgun (WGS) entry which is preliminary data.</text>
</comment>
<evidence type="ECO:0000256" key="9">
    <source>
        <dbReference type="ARBA" id="ARBA00022701"/>
    </source>
</evidence>
<evidence type="ECO:0000256" key="4">
    <source>
        <dbReference type="ARBA" id="ARBA00010731"/>
    </source>
</evidence>
<keyword evidence="18" id="KW-1185">Reference proteome</keyword>
<keyword evidence="8" id="KW-0132">Cell division</keyword>
<keyword evidence="15" id="KW-0137">Centromere</keyword>
<dbReference type="Proteomes" id="UP001213000">
    <property type="component" value="Unassembled WGS sequence"/>
</dbReference>
<evidence type="ECO:0000256" key="16">
    <source>
        <dbReference type="SAM" id="MobiDB-lite"/>
    </source>
</evidence>
<keyword evidence="9" id="KW-0493">Microtubule</keyword>
<feature type="compositionally biased region" description="Basic and acidic residues" evidence="16">
    <location>
        <begin position="103"/>
        <end position="119"/>
    </location>
</feature>
<evidence type="ECO:0000256" key="3">
    <source>
        <dbReference type="ARBA" id="ARBA00004629"/>
    </source>
</evidence>
<feature type="region of interest" description="Disordered" evidence="16">
    <location>
        <begin position="103"/>
        <end position="193"/>
    </location>
</feature>
<evidence type="ECO:0000256" key="5">
    <source>
        <dbReference type="ARBA" id="ARBA00014520"/>
    </source>
</evidence>
<comment type="similarity">
    <text evidence="4">Belongs to the DASH complex ASK1 family.</text>
</comment>
<feature type="region of interest" description="Disordered" evidence="16">
    <location>
        <begin position="510"/>
        <end position="588"/>
    </location>
</feature>
<keyword evidence="12" id="KW-0206">Cytoskeleton</keyword>
<keyword evidence="11" id="KW-0995">Kinetochore</keyword>
<comment type="subcellular location">
    <subcellularLocation>
        <location evidence="3">Chromosome</location>
        <location evidence="3">Centromere</location>
        <location evidence="3">Kinetochore</location>
    </subcellularLocation>
    <subcellularLocation>
        <location evidence="2">Cytoplasm</location>
        <location evidence="2">Cytoskeleton</location>
        <location evidence="2">Spindle</location>
    </subcellularLocation>
    <subcellularLocation>
        <location evidence="1">Nucleus</location>
    </subcellularLocation>
</comment>
<keyword evidence="13" id="KW-0539">Nucleus</keyword>
<dbReference type="GO" id="GO:0044732">
    <property type="term" value="C:mitotic spindle pole body"/>
    <property type="evidence" value="ECO:0007669"/>
    <property type="project" value="TreeGrafter"/>
</dbReference>
<feature type="compositionally biased region" description="Polar residues" evidence="16">
    <location>
        <begin position="161"/>
        <end position="173"/>
    </location>
</feature>
<keyword evidence="7" id="KW-0963">Cytoplasm</keyword>
<evidence type="ECO:0000256" key="6">
    <source>
        <dbReference type="ARBA" id="ARBA00022454"/>
    </source>
</evidence>
<evidence type="ECO:0000256" key="10">
    <source>
        <dbReference type="ARBA" id="ARBA00022776"/>
    </source>
</evidence>
<feature type="compositionally biased region" description="Acidic residues" evidence="16">
    <location>
        <begin position="548"/>
        <end position="558"/>
    </location>
</feature>
<organism evidence="17 18">
    <name type="scientific">Leucocoprinus birnbaumii</name>
    <dbReference type="NCBI Taxonomy" id="56174"/>
    <lineage>
        <taxon>Eukaryota</taxon>
        <taxon>Fungi</taxon>
        <taxon>Dikarya</taxon>
        <taxon>Basidiomycota</taxon>
        <taxon>Agaricomycotina</taxon>
        <taxon>Agaricomycetes</taxon>
        <taxon>Agaricomycetidae</taxon>
        <taxon>Agaricales</taxon>
        <taxon>Agaricineae</taxon>
        <taxon>Agaricaceae</taxon>
        <taxon>Leucocoprinus</taxon>
    </lineage>
</organism>
<dbReference type="AlphaFoldDB" id="A0AAD5VZK8"/>
<dbReference type="PANTHER" id="PTHR28200:SF1">
    <property type="entry name" value="DASH COMPLEX SUBUNIT ASK1"/>
    <property type="match status" value="1"/>
</dbReference>
<feature type="region of interest" description="Disordered" evidence="16">
    <location>
        <begin position="415"/>
        <end position="495"/>
    </location>
</feature>
<evidence type="ECO:0000256" key="12">
    <source>
        <dbReference type="ARBA" id="ARBA00023212"/>
    </source>
</evidence>
<evidence type="ECO:0000256" key="1">
    <source>
        <dbReference type="ARBA" id="ARBA00004123"/>
    </source>
</evidence>
<evidence type="ECO:0000256" key="8">
    <source>
        <dbReference type="ARBA" id="ARBA00022618"/>
    </source>
</evidence>
<evidence type="ECO:0000313" key="17">
    <source>
        <dbReference type="EMBL" id="KAJ3574611.1"/>
    </source>
</evidence>
<proteinExistence type="inferred from homology"/>
<gene>
    <name evidence="17" type="ORF">NP233_g1637</name>
</gene>
<evidence type="ECO:0000256" key="14">
    <source>
        <dbReference type="ARBA" id="ARBA00023306"/>
    </source>
</evidence>
<dbReference type="GO" id="GO:0072686">
    <property type="term" value="C:mitotic spindle"/>
    <property type="evidence" value="ECO:0007669"/>
    <property type="project" value="InterPro"/>
</dbReference>
<accession>A0AAD5VZK8</accession>
<keyword evidence="6" id="KW-0158">Chromosome</keyword>
<evidence type="ECO:0000256" key="2">
    <source>
        <dbReference type="ARBA" id="ARBA00004186"/>
    </source>
</evidence>
<feature type="compositionally biased region" description="Basic and acidic residues" evidence="16">
    <location>
        <begin position="307"/>
        <end position="319"/>
    </location>
</feature>
<feature type="compositionally biased region" description="Polar residues" evidence="16">
    <location>
        <begin position="415"/>
        <end position="430"/>
    </location>
</feature>
<feature type="compositionally biased region" description="Polar residues" evidence="16">
    <location>
        <begin position="220"/>
        <end position="247"/>
    </location>
</feature>
<feature type="compositionally biased region" description="Acidic residues" evidence="16">
    <location>
        <begin position="481"/>
        <end position="490"/>
    </location>
</feature>
<feature type="region of interest" description="Disordered" evidence="16">
    <location>
        <begin position="1"/>
        <end position="25"/>
    </location>
</feature>